<feature type="transmembrane region" description="Helical" evidence="16">
    <location>
        <begin position="175"/>
        <end position="192"/>
    </location>
</feature>
<keyword evidence="5 16" id="KW-0285">Flavoprotein</keyword>
<dbReference type="InterPro" id="IPR010966">
    <property type="entry name" value="NqrB"/>
</dbReference>
<dbReference type="NCBIfam" id="NF003756">
    <property type="entry name" value="PRK05349.1"/>
    <property type="match status" value="1"/>
</dbReference>
<evidence type="ECO:0000313" key="18">
    <source>
        <dbReference type="EMBL" id="MCA6073940.1"/>
    </source>
</evidence>
<evidence type="ECO:0000256" key="12">
    <source>
        <dbReference type="ARBA" id="ARBA00023065"/>
    </source>
</evidence>
<sequence length="403" mass="43868">MKFLRDALDKVKPNFEKGGKWEKFYYVYEAHDTLLFAPNHTTKSNGVQIRDAIDMKRMMMTVIIAMLPCLLFGIYNVGYQHYLAIGQPDAALLDMIWVGLYKVIPIVAVSYIFGLGTEFTFATIRRHPVNEGFLVTGMLIPLVMPPDIPLWQVALATVFAVIIAKEAFGGTGMNILNVALTARAFLYFAYPGQISGDVWTYIGSDNQAVAGYSGATPLAIGAEAVNNGQDMVSALNTFNYGDGLAEGLYSFQNLFMGLYPGSIGATSVLMCLIGAFVLIFTGVGSWKIIVSVFAGAYGMAALFNVVGSNAFMAVPAEYHLVMGGLAFGAVFMATDPVSAAQTETGKWIYGLFIGILTVLIRVLNPAYPEGIMLAILFMNVFAPLVDYYVVKANKKRRLQRATV</sequence>
<dbReference type="InterPro" id="IPR004338">
    <property type="entry name" value="NqrB/RnfD"/>
</dbReference>
<evidence type="ECO:0000256" key="11">
    <source>
        <dbReference type="ARBA" id="ARBA00023053"/>
    </source>
</evidence>
<evidence type="ECO:0000256" key="9">
    <source>
        <dbReference type="ARBA" id="ARBA00022989"/>
    </source>
</evidence>
<dbReference type="GO" id="GO:0055085">
    <property type="term" value="P:transmembrane transport"/>
    <property type="evidence" value="ECO:0007669"/>
    <property type="project" value="InterPro"/>
</dbReference>
<keyword evidence="7 16" id="KW-0812">Transmembrane</keyword>
<feature type="transmembrane region" description="Helical" evidence="16">
    <location>
        <begin position="370"/>
        <end position="390"/>
    </location>
</feature>
<feature type="transmembrane region" description="Helical" evidence="16">
    <location>
        <begin position="58"/>
        <end position="75"/>
    </location>
</feature>
<comment type="function">
    <text evidence="16">NQR complex catalyzes the reduction of ubiquinone-1 to ubiquinol by two successive reactions, coupled with the transport of Na(+) ions from the cytoplasm to the periplasm. NqrA to NqrE are probably involved in the second step, the conversion of ubisemiquinone to ubiquinol.</text>
</comment>
<evidence type="ECO:0000256" key="4">
    <source>
        <dbReference type="ARBA" id="ARBA00022553"/>
    </source>
</evidence>
<evidence type="ECO:0000256" key="14">
    <source>
        <dbReference type="ARBA" id="ARBA00023136"/>
    </source>
</evidence>
<dbReference type="HAMAP" id="MF_00426">
    <property type="entry name" value="NqrB"/>
    <property type="match status" value="1"/>
</dbReference>
<accession>A0A9X1KVQ5</accession>
<keyword evidence="11 16" id="KW-0915">Sodium</keyword>
<comment type="similarity">
    <text evidence="16">Belongs to the NqrB/RnfD family.</text>
</comment>
<dbReference type="GO" id="GO:0022904">
    <property type="term" value="P:respiratory electron transport chain"/>
    <property type="evidence" value="ECO:0007669"/>
    <property type="project" value="InterPro"/>
</dbReference>
<dbReference type="PANTHER" id="PTHR30578:SF1">
    <property type="entry name" value="NA(+)-TRANSLOCATING NADH-QUINONE REDUCTASE SUBUNIT B"/>
    <property type="match status" value="1"/>
</dbReference>
<evidence type="ECO:0000313" key="19">
    <source>
        <dbReference type="Proteomes" id="UP001139409"/>
    </source>
</evidence>
<comment type="caution">
    <text evidence="18">The sequence shown here is derived from an EMBL/GenBank/DDBJ whole genome shotgun (WGS) entry which is preliminary data.</text>
</comment>
<feature type="transmembrane region" description="Helical" evidence="16">
    <location>
        <begin position="258"/>
        <end position="281"/>
    </location>
</feature>
<dbReference type="Proteomes" id="UP001139409">
    <property type="component" value="Unassembled WGS sequence"/>
</dbReference>
<feature type="transmembrane region" description="Helical" evidence="16">
    <location>
        <begin position="95"/>
        <end position="116"/>
    </location>
</feature>
<dbReference type="GO" id="GO:0010181">
    <property type="term" value="F:FMN binding"/>
    <property type="evidence" value="ECO:0007669"/>
    <property type="project" value="InterPro"/>
</dbReference>
<protein>
    <recommendedName>
        <fullName evidence="16">Na(+)-translocating NADH-quinone reductase subunit B</fullName>
        <shortName evidence="16">Na(+)-NQR subunit B</shortName>
        <shortName evidence="16">Na(+)-translocating NQR subunit B</shortName>
        <ecNumber evidence="16">7.2.1.1</ecNumber>
    </recommendedName>
    <alternativeName>
        <fullName evidence="16">NQR complex subunit B</fullName>
    </alternativeName>
    <alternativeName>
        <fullName evidence="16">NQR-1 subunit B</fullName>
    </alternativeName>
</protein>
<dbReference type="PANTHER" id="PTHR30578">
    <property type="entry name" value="ELECTRON TRANSPORT COMPLEX PROTEIN RNFD"/>
    <property type="match status" value="1"/>
</dbReference>
<evidence type="ECO:0000256" key="17">
    <source>
        <dbReference type="PIRSR" id="PIRSR016055-50"/>
    </source>
</evidence>
<evidence type="ECO:0000256" key="16">
    <source>
        <dbReference type="HAMAP-Rule" id="MF_00426"/>
    </source>
</evidence>
<evidence type="ECO:0000256" key="13">
    <source>
        <dbReference type="ARBA" id="ARBA00023075"/>
    </source>
</evidence>
<evidence type="ECO:0000256" key="5">
    <source>
        <dbReference type="ARBA" id="ARBA00022630"/>
    </source>
</evidence>
<keyword evidence="14 16" id="KW-0472">Membrane</keyword>
<evidence type="ECO:0000256" key="1">
    <source>
        <dbReference type="ARBA" id="ARBA00022448"/>
    </source>
</evidence>
<evidence type="ECO:0000256" key="15">
    <source>
        <dbReference type="ARBA" id="ARBA00023201"/>
    </source>
</evidence>
<feature type="transmembrane region" description="Helical" evidence="16">
    <location>
        <begin position="318"/>
        <end position="335"/>
    </location>
</feature>
<keyword evidence="10 16" id="KW-0520">NAD</keyword>
<keyword evidence="12 16" id="KW-0406">Ion transport</keyword>
<name>A0A9X1KVQ5_9BACT</name>
<dbReference type="GO" id="GO:0006814">
    <property type="term" value="P:sodium ion transport"/>
    <property type="evidence" value="ECO:0007669"/>
    <property type="project" value="UniProtKB-UniRule"/>
</dbReference>
<keyword evidence="9 16" id="KW-1133">Transmembrane helix</keyword>
<dbReference type="GO" id="GO:0005886">
    <property type="term" value="C:plasma membrane"/>
    <property type="evidence" value="ECO:0007669"/>
    <property type="project" value="UniProtKB-SubCell"/>
</dbReference>
<feature type="transmembrane region" description="Helical" evidence="16">
    <location>
        <begin position="347"/>
        <end position="364"/>
    </location>
</feature>
<keyword evidence="6 16" id="KW-0288">FMN</keyword>
<keyword evidence="8 16" id="KW-1278">Translocase</keyword>
<dbReference type="EC" id="7.2.1.1" evidence="16"/>
<evidence type="ECO:0000256" key="2">
    <source>
        <dbReference type="ARBA" id="ARBA00022475"/>
    </source>
</evidence>
<keyword evidence="19" id="KW-1185">Reference proteome</keyword>
<evidence type="ECO:0000256" key="10">
    <source>
        <dbReference type="ARBA" id="ARBA00023027"/>
    </source>
</evidence>
<evidence type="ECO:0000256" key="8">
    <source>
        <dbReference type="ARBA" id="ARBA00022967"/>
    </source>
</evidence>
<gene>
    <name evidence="16" type="primary">nqrB</name>
    <name evidence="18" type="ORF">LDX50_03620</name>
</gene>
<keyword evidence="13 16" id="KW-0830">Ubiquinone</keyword>
<feature type="transmembrane region" description="Helical" evidence="16">
    <location>
        <begin position="288"/>
        <end position="306"/>
    </location>
</feature>
<keyword evidence="1 16" id="KW-0813">Transport</keyword>
<evidence type="ECO:0000256" key="7">
    <source>
        <dbReference type="ARBA" id="ARBA00022692"/>
    </source>
</evidence>
<dbReference type="AlphaFoldDB" id="A0A9X1KVQ5"/>
<keyword evidence="3" id="KW-0997">Cell inner membrane</keyword>
<proteinExistence type="inferred from homology"/>
<keyword evidence="4 16" id="KW-0597">Phosphoprotein</keyword>
<dbReference type="RefSeq" id="WP_225697050.1">
    <property type="nucleotide sequence ID" value="NZ_JAIXNE010000001.1"/>
</dbReference>
<keyword evidence="15 16" id="KW-0739">Sodium transport</keyword>
<dbReference type="PIRSF" id="PIRSF016055">
    <property type="entry name" value="NADH-UbQ_OxRdtase_B_su"/>
    <property type="match status" value="1"/>
</dbReference>
<dbReference type="EMBL" id="JAIXNE010000001">
    <property type="protein sequence ID" value="MCA6073940.1"/>
    <property type="molecule type" value="Genomic_DNA"/>
</dbReference>
<dbReference type="NCBIfam" id="TIGR01937">
    <property type="entry name" value="nqrB"/>
    <property type="match status" value="1"/>
</dbReference>
<evidence type="ECO:0000256" key="6">
    <source>
        <dbReference type="ARBA" id="ARBA00022643"/>
    </source>
</evidence>
<feature type="modified residue" description="FMN phosphoryl threonine" evidence="16 17">
    <location>
        <position position="216"/>
    </location>
</feature>
<evidence type="ECO:0000256" key="3">
    <source>
        <dbReference type="ARBA" id="ARBA00022519"/>
    </source>
</evidence>
<comment type="catalytic activity">
    <reaction evidence="16">
        <text>a ubiquinone + n Na(+)(in) + NADH + H(+) = a ubiquinol + n Na(+)(out) + NAD(+)</text>
        <dbReference type="Rhea" id="RHEA:47748"/>
        <dbReference type="Rhea" id="RHEA-COMP:9565"/>
        <dbReference type="Rhea" id="RHEA-COMP:9566"/>
        <dbReference type="ChEBI" id="CHEBI:15378"/>
        <dbReference type="ChEBI" id="CHEBI:16389"/>
        <dbReference type="ChEBI" id="CHEBI:17976"/>
        <dbReference type="ChEBI" id="CHEBI:29101"/>
        <dbReference type="ChEBI" id="CHEBI:57540"/>
        <dbReference type="ChEBI" id="CHEBI:57945"/>
        <dbReference type="EC" id="7.2.1.1"/>
    </reaction>
</comment>
<reference evidence="18" key="1">
    <citation type="submission" date="2021-09" db="EMBL/GenBank/DDBJ databases">
        <title>Fulvivirga sp. isolated from coastal sediment.</title>
        <authorList>
            <person name="Yu H."/>
        </authorList>
    </citation>
    <scope>NUCLEOTIDE SEQUENCE</scope>
    <source>
        <strain evidence="18">1062</strain>
    </source>
</reference>
<comment type="subcellular location">
    <subcellularLocation>
        <location evidence="16">Cell membrane</location>
        <topology evidence="16">Multi-pass membrane protein</topology>
    </subcellularLocation>
</comment>
<dbReference type="GO" id="GO:0016655">
    <property type="term" value="F:oxidoreductase activity, acting on NAD(P)H, quinone or similar compound as acceptor"/>
    <property type="evidence" value="ECO:0007669"/>
    <property type="project" value="UniProtKB-UniRule"/>
</dbReference>
<dbReference type="Pfam" id="PF03116">
    <property type="entry name" value="NQR2_RnfD_RnfE"/>
    <property type="match status" value="1"/>
</dbReference>
<keyword evidence="2 16" id="KW-1003">Cell membrane</keyword>
<comment type="cofactor">
    <cofactor evidence="16 17">
        <name>FMN</name>
        <dbReference type="ChEBI" id="CHEBI:58210"/>
    </cofactor>
</comment>
<comment type="subunit">
    <text evidence="16">Composed of six subunits; NqrA, NqrB, NqrC, NqrD, NqrE and NqrF.</text>
</comment>
<organism evidence="18 19">
    <name type="scientific">Fulvivirga sedimenti</name>
    <dbReference type="NCBI Taxonomy" id="2879465"/>
    <lineage>
        <taxon>Bacteria</taxon>
        <taxon>Pseudomonadati</taxon>
        <taxon>Bacteroidota</taxon>
        <taxon>Cytophagia</taxon>
        <taxon>Cytophagales</taxon>
        <taxon>Fulvivirgaceae</taxon>
        <taxon>Fulvivirga</taxon>
    </lineage>
</organism>